<feature type="signal peptide" evidence="1">
    <location>
        <begin position="1"/>
        <end position="21"/>
    </location>
</feature>
<comment type="caution">
    <text evidence="2">The sequence shown here is derived from an EMBL/GenBank/DDBJ whole genome shotgun (WGS) entry which is preliminary data.</text>
</comment>
<keyword evidence="3" id="KW-1185">Reference proteome</keyword>
<name>A0ABS7PUR4_9SPHN</name>
<protein>
    <recommendedName>
        <fullName evidence="4">TonB-dependent receptor</fullName>
    </recommendedName>
</protein>
<sequence length="236" mass="25004">MKTAIFLAAALFGGTAIPAAAQDADAPGLGEVVVTANRLNARYAQQDRPVVGLRRQADSVVVQAAFSSDSRDAETRKREIHAMLLAALGRAGAAGVELVTGNFELIPVTKDNYQDLPLISAGRVDTSQANVMVKVKLAGSIAAAGERLDGFIKGVPRTGRGAIDKAGALTLTIRNPDQYRDAIVKLVAENARHNAAIFGPDYAVQVNGIDGQVSWSQVSGTDVFLYLPYRYTILPK</sequence>
<dbReference type="RefSeq" id="WP_222992199.1">
    <property type="nucleotide sequence ID" value="NZ_JAINVV010000011.1"/>
</dbReference>
<dbReference type="Proteomes" id="UP000706039">
    <property type="component" value="Unassembled WGS sequence"/>
</dbReference>
<gene>
    <name evidence="2" type="ORF">K7G82_22525</name>
</gene>
<accession>A0ABS7PUR4</accession>
<evidence type="ECO:0000313" key="2">
    <source>
        <dbReference type="EMBL" id="MBY8825095.1"/>
    </source>
</evidence>
<organism evidence="2 3">
    <name type="scientific">Sphingomonas colocasiae</name>
    <dbReference type="NCBI Taxonomy" id="1848973"/>
    <lineage>
        <taxon>Bacteria</taxon>
        <taxon>Pseudomonadati</taxon>
        <taxon>Pseudomonadota</taxon>
        <taxon>Alphaproteobacteria</taxon>
        <taxon>Sphingomonadales</taxon>
        <taxon>Sphingomonadaceae</taxon>
        <taxon>Sphingomonas</taxon>
    </lineage>
</organism>
<dbReference type="EMBL" id="JAINVV010000011">
    <property type="protein sequence ID" value="MBY8825095.1"/>
    <property type="molecule type" value="Genomic_DNA"/>
</dbReference>
<reference evidence="2 3" key="1">
    <citation type="submission" date="2021-08" db="EMBL/GenBank/DDBJ databases">
        <authorList>
            <person name="Tuo L."/>
        </authorList>
    </citation>
    <scope>NUCLEOTIDE SEQUENCE [LARGE SCALE GENOMIC DNA]</scope>
    <source>
        <strain evidence="2 3">JCM 31229</strain>
    </source>
</reference>
<feature type="chain" id="PRO_5046702582" description="TonB-dependent receptor" evidence="1">
    <location>
        <begin position="22"/>
        <end position="236"/>
    </location>
</feature>
<evidence type="ECO:0000256" key="1">
    <source>
        <dbReference type="SAM" id="SignalP"/>
    </source>
</evidence>
<keyword evidence="1" id="KW-0732">Signal</keyword>
<evidence type="ECO:0000313" key="3">
    <source>
        <dbReference type="Proteomes" id="UP000706039"/>
    </source>
</evidence>
<proteinExistence type="predicted"/>
<evidence type="ECO:0008006" key="4">
    <source>
        <dbReference type="Google" id="ProtNLM"/>
    </source>
</evidence>